<keyword evidence="3 9" id="KW-0732">Signal</keyword>
<dbReference type="Pfam" id="PF00254">
    <property type="entry name" value="FKBP_C"/>
    <property type="match status" value="1"/>
</dbReference>
<keyword evidence="4 6" id="KW-0697">Rotamase</keyword>
<feature type="signal peptide" evidence="9">
    <location>
        <begin position="1"/>
        <end position="19"/>
    </location>
</feature>
<evidence type="ECO:0000256" key="3">
    <source>
        <dbReference type="ARBA" id="ARBA00022729"/>
    </source>
</evidence>
<accession>A0A2S2DZ93</accession>
<proteinExistence type="inferred from homology"/>
<evidence type="ECO:0000256" key="8">
    <source>
        <dbReference type="SAM" id="Coils"/>
    </source>
</evidence>
<feature type="coiled-coil region" evidence="8">
    <location>
        <begin position="90"/>
        <end position="117"/>
    </location>
</feature>
<dbReference type="PANTHER" id="PTHR43811:SF19">
    <property type="entry name" value="39 KDA FK506-BINDING NUCLEAR PROTEIN"/>
    <property type="match status" value="1"/>
</dbReference>
<dbReference type="InterPro" id="IPR046357">
    <property type="entry name" value="PPIase_dom_sf"/>
</dbReference>
<organism evidence="11 12">
    <name type="scientific">Saliniradius amylolyticus</name>
    <dbReference type="NCBI Taxonomy" id="2183582"/>
    <lineage>
        <taxon>Bacteria</taxon>
        <taxon>Pseudomonadati</taxon>
        <taxon>Pseudomonadota</taxon>
        <taxon>Gammaproteobacteria</taxon>
        <taxon>Alteromonadales</taxon>
        <taxon>Alteromonadaceae</taxon>
        <taxon>Saliniradius</taxon>
    </lineage>
</organism>
<dbReference type="Pfam" id="PF01346">
    <property type="entry name" value="FKBP_N"/>
    <property type="match status" value="1"/>
</dbReference>
<evidence type="ECO:0000256" key="7">
    <source>
        <dbReference type="RuleBase" id="RU003915"/>
    </source>
</evidence>
<dbReference type="InterPro" id="IPR000774">
    <property type="entry name" value="PPIase_FKBP_N"/>
</dbReference>
<dbReference type="EC" id="5.2.1.8" evidence="7"/>
<feature type="domain" description="PPIase FKBP-type" evidence="10">
    <location>
        <begin position="156"/>
        <end position="241"/>
    </location>
</feature>
<keyword evidence="5 6" id="KW-0413">Isomerase</keyword>
<dbReference type="InterPro" id="IPR001179">
    <property type="entry name" value="PPIase_FKBP_dom"/>
</dbReference>
<comment type="similarity">
    <text evidence="2 7">Belongs to the FKBP-type PPIase family.</text>
</comment>
<evidence type="ECO:0000256" key="4">
    <source>
        <dbReference type="ARBA" id="ARBA00023110"/>
    </source>
</evidence>
<gene>
    <name evidence="11" type="primary">fkpA</name>
    <name evidence="11" type="ORF">HMF8227_00094</name>
</gene>
<dbReference type="PANTHER" id="PTHR43811">
    <property type="entry name" value="FKBP-TYPE PEPTIDYL-PROLYL CIS-TRANS ISOMERASE FKPA"/>
    <property type="match status" value="1"/>
</dbReference>
<keyword evidence="8" id="KW-0175">Coiled coil</keyword>
<dbReference type="Gene3D" id="1.10.287.460">
    <property type="entry name" value="Peptidyl-prolyl cis-trans isomerase, FKBP-type, N-terminal domain"/>
    <property type="match status" value="1"/>
</dbReference>
<dbReference type="NCBIfam" id="NF008150">
    <property type="entry name" value="PRK10902.1"/>
    <property type="match status" value="1"/>
</dbReference>
<feature type="chain" id="PRO_5015771781" description="Peptidyl-prolyl cis-trans isomerase" evidence="9">
    <location>
        <begin position="20"/>
        <end position="246"/>
    </location>
</feature>
<evidence type="ECO:0000256" key="2">
    <source>
        <dbReference type="ARBA" id="ARBA00006577"/>
    </source>
</evidence>
<dbReference type="KEGG" id="salh:HMF8227_00094"/>
<dbReference type="EMBL" id="CP029347">
    <property type="protein sequence ID" value="AWL10602.1"/>
    <property type="molecule type" value="Genomic_DNA"/>
</dbReference>
<evidence type="ECO:0000256" key="9">
    <source>
        <dbReference type="SAM" id="SignalP"/>
    </source>
</evidence>
<dbReference type="SUPFAM" id="SSF54534">
    <property type="entry name" value="FKBP-like"/>
    <property type="match status" value="1"/>
</dbReference>
<dbReference type="GO" id="GO:0003755">
    <property type="term" value="F:peptidyl-prolyl cis-trans isomerase activity"/>
    <property type="evidence" value="ECO:0007669"/>
    <property type="project" value="UniProtKB-UniRule"/>
</dbReference>
<evidence type="ECO:0000313" key="12">
    <source>
        <dbReference type="Proteomes" id="UP000245728"/>
    </source>
</evidence>
<dbReference type="Gene3D" id="3.10.50.40">
    <property type="match status" value="1"/>
</dbReference>
<dbReference type="InterPro" id="IPR036944">
    <property type="entry name" value="PPIase_FKBP_N_sf"/>
</dbReference>
<dbReference type="FunFam" id="3.10.50.40:FF:000045">
    <property type="entry name" value="Peptidyl-prolyl cis-trans isomerase"/>
    <property type="match status" value="1"/>
</dbReference>
<evidence type="ECO:0000256" key="5">
    <source>
        <dbReference type="ARBA" id="ARBA00023235"/>
    </source>
</evidence>
<evidence type="ECO:0000256" key="6">
    <source>
        <dbReference type="PROSITE-ProRule" id="PRU00277"/>
    </source>
</evidence>
<comment type="catalytic activity">
    <reaction evidence="1 6 7">
        <text>[protein]-peptidylproline (omega=180) = [protein]-peptidylproline (omega=0)</text>
        <dbReference type="Rhea" id="RHEA:16237"/>
        <dbReference type="Rhea" id="RHEA-COMP:10747"/>
        <dbReference type="Rhea" id="RHEA-COMP:10748"/>
        <dbReference type="ChEBI" id="CHEBI:83833"/>
        <dbReference type="ChEBI" id="CHEBI:83834"/>
        <dbReference type="EC" id="5.2.1.8"/>
    </reaction>
</comment>
<dbReference type="GO" id="GO:0006457">
    <property type="term" value="P:protein folding"/>
    <property type="evidence" value="ECO:0007669"/>
    <property type="project" value="InterPro"/>
</dbReference>
<evidence type="ECO:0000256" key="1">
    <source>
        <dbReference type="ARBA" id="ARBA00000971"/>
    </source>
</evidence>
<name>A0A2S2DZ93_9ALTE</name>
<dbReference type="PROSITE" id="PS50059">
    <property type="entry name" value="FKBP_PPIASE"/>
    <property type="match status" value="1"/>
</dbReference>
<protein>
    <recommendedName>
        <fullName evidence="7">Peptidyl-prolyl cis-trans isomerase</fullName>
        <ecNumber evidence="7">5.2.1.8</ecNumber>
    </recommendedName>
</protein>
<dbReference type="RefSeq" id="WP_109338302.1">
    <property type="nucleotide sequence ID" value="NZ_CP029347.1"/>
</dbReference>
<dbReference type="PROSITE" id="PS51257">
    <property type="entry name" value="PROKAR_LIPOPROTEIN"/>
    <property type="match status" value="1"/>
</dbReference>
<evidence type="ECO:0000313" key="11">
    <source>
        <dbReference type="EMBL" id="AWL10602.1"/>
    </source>
</evidence>
<dbReference type="Proteomes" id="UP000245728">
    <property type="component" value="Chromosome"/>
</dbReference>
<keyword evidence="12" id="KW-1185">Reference proteome</keyword>
<sequence>MKKTAIAALVAASVLGLSACQKDDQAQQQAVKLETQEQKQAYGLGASVGKFVDQKLDMQEEVEVNLERDLVIKGFVDALTAESKLDPQQVQEELKQLDALVKEKQQAHQEKQAEENIQEGQAFLEKNAKRDEVTVTESGLQYEVLAEGEGEQPTKADTVKVHYKGTLLDGTTFDSSYERGEPAVFPLGRVIQGWIEGVQLMNVGSKYKFYIPSELAYGERGNGKITPNSTLIFEVELLDIEDDATE</sequence>
<reference evidence="11 12" key="1">
    <citation type="submission" date="2018-05" db="EMBL/GenBank/DDBJ databases">
        <title>Salinimonas sp. HMF8227 Genome sequencing and assembly.</title>
        <authorList>
            <person name="Kang H."/>
            <person name="Kang J."/>
            <person name="Cha I."/>
            <person name="Kim H."/>
            <person name="Joh K."/>
        </authorList>
    </citation>
    <scope>NUCLEOTIDE SEQUENCE [LARGE SCALE GENOMIC DNA]</scope>
    <source>
        <strain evidence="11 12">HMF8227</strain>
    </source>
</reference>
<dbReference type="OrthoDB" id="9814548at2"/>
<dbReference type="AlphaFoldDB" id="A0A2S2DZ93"/>
<evidence type="ECO:0000259" key="10">
    <source>
        <dbReference type="PROSITE" id="PS50059"/>
    </source>
</evidence>